<proteinExistence type="predicted"/>
<protein>
    <submittedName>
        <fullName evidence="1">Uncharacterized protein</fullName>
    </submittedName>
</protein>
<sequence>MSDMQKVCSKDYLEARYQICSIAKRLKAEAATNVEVAAAEEGNVEGVGAKEGNAAVGLENAVEINISQHLTQPLPISQHQVLEENVAPNNQPKRQIPKRNKLPIIRTNVVVVSSSQPAPPSTLSRETMQGAEKEPFKFMPTPRFKPPKKKKLIYLNVLLMVYRLC</sequence>
<name>A0ABU6YIY6_9FABA</name>
<reference evidence="1 2" key="1">
    <citation type="journal article" date="2023" name="Plants (Basel)">
        <title>Bridging the Gap: Combining Genomics and Transcriptomics Approaches to Understand Stylosanthes scabra, an Orphan Legume from the Brazilian Caatinga.</title>
        <authorList>
            <person name="Ferreira-Neto J.R.C."/>
            <person name="da Silva M.D."/>
            <person name="Binneck E."/>
            <person name="de Melo N.F."/>
            <person name="da Silva R.H."/>
            <person name="de Melo A.L.T.M."/>
            <person name="Pandolfi V."/>
            <person name="Bustamante F.O."/>
            <person name="Brasileiro-Vidal A.C."/>
            <person name="Benko-Iseppon A.M."/>
        </authorList>
    </citation>
    <scope>NUCLEOTIDE SEQUENCE [LARGE SCALE GENOMIC DNA]</scope>
    <source>
        <tissue evidence="1">Leaves</tissue>
    </source>
</reference>
<keyword evidence="2" id="KW-1185">Reference proteome</keyword>
<dbReference type="EMBL" id="JASCZI010242172">
    <property type="protein sequence ID" value="MED6209964.1"/>
    <property type="molecule type" value="Genomic_DNA"/>
</dbReference>
<evidence type="ECO:0000313" key="2">
    <source>
        <dbReference type="Proteomes" id="UP001341840"/>
    </source>
</evidence>
<comment type="caution">
    <text evidence="1">The sequence shown here is derived from an EMBL/GenBank/DDBJ whole genome shotgun (WGS) entry which is preliminary data.</text>
</comment>
<evidence type="ECO:0000313" key="1">
    <source>
        <dbReference type="EMBL" id="MED6209964.1"/>
    </source>
</evidence>
<gene>
    <name evidence="1" type="ORF">PIB30_059674</name>
</gene>
<organism evidence="1 2">
    <name type="scientific">Stylosanthes scabra</name>
    <dbReference type="NCBI Taxonomy" id="79078"/>
    <lineage>
        <taxon>Eukaryota</taxon>
        <taxon>Viridiplantae</taxon>
        <taxon>Streptophyta</taxon>
        <taxon>Embryophyta</taxon>
        <taxon>Tracheophyta</taxon>
        <taxon>Spermatophyta</taxon>
        <taxon>Magnoliopsida</taxon>
        <taxon>eudicotyledons</taxon>
        <taxon>Gunneridae</taxon>
        <taxon>Pentapetalae</taxon>
        <taxon>rosids</taxon>
        <taxon>fabids</taxon>
        <taxon>Fabales</taxon>
        <taxon>Fabaceae</taxon>
        <taxon>Papilionoideae</taxon>
        <taxon>50 kb inversion clade</taxon>
        <taxon>dalbergioids sensu lato</taxon>
        <taxon>Dalbergieae</taxon>
        <taxon>Pterocarpus clade</taxon>
        <taxon>Stylosanthes</taxon>
    </lineage>
</organism>
<dbReference type="Proteomes" id="UP001341840">
    <property type="component" value="Unassembled WGS sequence"/>
</dbReference>
<accession>A0ABU6YIY6</accession>